<evidence type="ECO:0000313" key="1">
    <source>
        <dbReference type="EMBL" id="TPR02424.1"/>
    </source>
</evidence>
<dbReference type="EMBL" id="NKJJ02000001">
    <property type="protein sequence ID" value="TPR02424.1"/>
    <property type="molecule type" value="Genomic_DNA"/>
</dbReference>
<gene>
    <name evidence="1" type="ORF">CAN33_0044235</name>
</gene>
<dbReference type="VEuPathDB" id="FungiDB:M747DRAFT_343283"/>
<accession>A0A254TUK6</accession>
<evidence type="ECO:0000313" key="2">
    <source>
        <dbReference type="Proteomes" id="UP000197666"/>
    </source>
</evidence>
<comment type="caution">
    <text evidence="1">The sequence shown here is derived from an EMBL/GenBank/DDBJ whole genome shotgun (WGS) entry which is preliminary data.</text>
</comment>
<organism evidence="1 2">
    <name type="scientific">Aspergillus niger</name>
    <dbReference type="NCBI Taxonomy" id="5061"/>
    <lineage>
        <taxon>Eukaryota</taxon>
        <taxon>Fungi</taxon>
        <taxon>Dikarya</taxon>
        <taxon>Ascomycota</taxon>
        <taxon>Pezizomycotina</taxon>
        <taxon>Eurotiomycetes</taxon>
        <taxon>Eurotiomycetidae</taxon>
        <taxon>Eurotiales</taxon>
        <taxon>Aspergillaceae</taxon>
        <taxon>Aspergillus</taxon>
        <taxon>Aspergillus subgen. Circumdati</taxon>
    </lineage>
</organism>
<dbReference type="AlphaFoldDB" id="A0A254TUK6"/>
<sequence>MEENRTNPAVGDRGGEDAILNTFDLYLNSIDGAANVPGETHEDAAHIEEELARIGLPASFDGLMKDYSLALGTGHECAEMAFPRLDAILFLLLAEMKKRFSPAVQATDYIPSFFSQVPLVVDRRVAGIPDSYQETVDYMLCYGSIPALDTNLLVFRDKVLHSDARARTAISVINRVRRNIRRNAVIYGIYTNSYQWTFLNYDNNGVCAVLELRWKESQATIVARICQIYLQAIALAA</sequence>
<reference evidence="2" key="1">
    <citation type="submission" date="2018-10" db="EMBL/GenBank/DDBJ databases">
        <title>FDA dAtabase for Regulatory Grade micrObial Sequences (FDA-ARGOS): Supporting development and validation of Infectious Disease Dx tests.</title>
        <authorList>
            <person name="Kerrigan L."/>
            <person name="Tallon L."/>
            <person name="Sadzewicz L."/>
            <person name="Sengamalay N."/>
            <person name="Ott S."/>
            <person name="Godinez A."/>
            <person name="Nagaraj S."/>
            <person name="Vavikolanu K."/>
            <person name="Nadendla S."/>
            <person name="George J."/>
            <person name="Sichtig H."/>
        </authorList>
    </citation>
    <scope>NUCLEOTIDE SEQUENCE [LARGE SCALE GENOMIC DNA]</scope>
    <source>
        <strain evidence="2">FDAARGOS_311</strain>
    </source>
</reference>
<dbReference type="Proteomes" id="UP000197666">
    <property type="component" value="Unassembled WGS sequence"/>
</dbReference>
<proteinExistence type="predicted"/>
<protein>
    <submittedName>
        <fullName evidence="1">Ubiquitin family protein</fullName>
    </submittedName>
</protein>
<dbReference type="VEuPathDB" id="FungiDB:ASPNIDRAFT2_1097602"/>
<name>A0A254TUK6_ASPNG</name>
<dbReference type="VEuPathDB" id="FungiDB:ATCC64974_99440"/>
<dbReference type="VEuPathDB" id="FungiDB:An08g09080"/>